<sequence length="117" mass="13661">MMRLSTEDRFRRCEMACKSAFCPGFDPPTFESLFHQVDHSLSIYLSALVFYTLLFLTKLRIYPIFVTFPLCILHLYPLDTFGAKTFLNEDIEKIYKTNLLAHYMIVVVSLGKIRAPR</sequence>
<reference evidence="1 2" key="1">
    <citation type="submission" date="2015-01" db="EMBL/GenBank/DDBJ databases">
        <title>Evolution of Trichinella species and genotypes.</title>
        <authorList>
            <person name="Korhonen P.K."/>
            <person name="Edoardo P."/>
            <person name="Giuseppe L.R."/>
            <person name="Gasser R.B."/>
        </authorList>
    </citation>
    <scope>NUCLEOTIDE SEQUENCE [LARGE SCALE GENOMIC DNA]</scope>
    <source>
        <strain evidence="1">ISS470</strain>
    </source>
</reference>
<keyword evidence="2" id="KW-1185">Reference proteome</keyword>
<organism evidence="1 2">
    <name type="scientific">Trichinella pseudospiralis</name>
    <name type="common">Parasitic roundworm</name>
    <dbReference type="NCBI Taxonomy" id="6337"/>
    <lineage>
        <taxon>Eukaryota</taxon>
        <taxon>Metazoa</taxon>
        <taxon>Ecdysozoa</taxon>
        <taxon>Nematoda</taxon>
        <taxon>Enoplea</taxon>
        <taxon>Dorylaimia</taxon>
        <taxon>Trichinellida</taxon>
        <taxon>Trichinellidae</taxon>
        <taxon>Trichinella</taxon>
    </lineage>
</organism>
<dbReference type="EMBL" id="JYDT01000123">
    <property type="protein sequence ID" value="KRY84098.1"/>
    <property type="molecule type" value="Genomic_DNA"/>
</dbReference>
<name>A0A0V1FDY0_TRIPS</name>
<evidence type="ECO:0000313" key="2">
    <source>
        <dbReference type="Proteomes" id="UP000054995"/>
    </source>
</evidence>
<accession>A0A0V1FDY0</accession>
<comment type="caution">
    <text evidence="1">The sequence shown here is derived from an EMBL/GenBank/DDBJ whole genome shotgun (WGS) entry which is preliminary data.</text>
</comment>
<evidence type="ECO:0000313" key="1">
    <source>
        <dbReference type="EMBL" id="KRY84098.1"/>
    </source>
</evidence>
<dbReference type="Proteomes" id="UP000054995">
    <property type="component" value="Unassembled WGS sequence"/>
</dbReference>
<gene>
    <name evidence="1" type="ORF">T4D_10728</name>
</gene>
<proteinExistence type="predicted"/>
<dbReference type="OrthoDB" id="10586182at2759"/>
<protein>
    <submittedName>
        <fullName evidence="1">Uncharacterized protein</fullName>
    </submittedName>
</protein>